<dbReference type="AlphaFoldDB" id="A0A0U2WTJ8"/>
<keyword evidence="1" id="KW-1133">Transmembrane helix</keyword>
<protein>
    <submittedName>
        <fullName evidence="2">Uncharacterized protein</fullName>
    </submittedName>
</protein>
<evidence type="ECO:0000256" key="1">
    <source>
        <dbReference type="SAM" id="Phobius"/>
    </source>
</evidence>
<dbReference type="KEGG" id="erx:ATZ35_06960"/>
<dbReference type="EMBL" id="CP013655">
    <property type="protein sequence ID" value="ALS36905.1"/>
    <property type="molecule type" value="Genomic_DNA"/>
</dbReference>
<keyword evidence="1" id="KW-0812">Transmembrane</keyword>
<keyword evidence="3" id="KW-1185">Reference proteome</keyword>
<organism evidence="2 3">
    <name type="scientific">Enterococcus rotai</name>
    <dbReference type="NCBI Taxonomy" id="118060"/>
    <lineage>
        <taxon>Bacteria</taxon>
        <taxon>Bacillati</taxon>
        <taxon>Bacillota</taxon>
        <taxon>Bacilli</taxon>
        <taxon>Lactobacillales</taxon>
        <taxon>Enterococcaceae</taxon>
        <taxon>Enterococcus</taxon>
    </lineage>
</organism>
<keyword evidence="1" id="KW-0472">Membrane</keyword>
<evidence type="ECO:0000313" key="3">
    <source>
        <dbReference type="Proteomes" id="UP000067523"/>
    </source>
</evidence>
<feature type="transmembrane region" description="Helical" evidence="1">
    <location>
        <begin position="12"/>
        <end position="30"/>
    </location>
</feature>
<dbReference type="Proteomes" id="UP000067523">
    <property type="component" value="Chromosome"/>
</dbReference>
<reference evidence="3" key="1">
    <citation type="submission" date="2015-12" db="EMBL/GenBank/DDBJ databases">
        <authorList>
            <person name="Lauer A."/>
            <person name="Humrighouse B."/>
            <person name="Loparev V."/>
            <person name="Shewmaker P.L."/>
            <person name="Whitney A.M."/>
            <person name="McLaughlin R.W."/>
        </authorList>
    </citation>
    <scope>NUCLEOTIDE SEQUENCE [LARGE SCALE GENOMIC DNA]</scope>
    <source>
        <strain evidence="3">LMG 26678</strain>
    </source>
</reference>
<name>A0A0U2WTJ8_9ENTE</name>
<evidence type="ECO:0000313" key="2">
    <source>
        <dbReference type="EMBL" id="ALS36905.1"/>
    </source>
</evidence>
<proteinExistence type="predicted"/>
<feature type="transmembrane region" description="Helical" evidence="1">
    <location>
        <begin position="99"/>
        <end position="117"/>
    </location>
</feature>
<feature type="transmembrane region" description="Helical" evidence="1">
    <location>
        <begin position="74"/>
        <end position="93"/>
    </location>
</feature>
<sequence length="134" mass="15588">MDGYKVKEELKDIISYIPIIFVLAYILLLADKTAKIGVFGTMITLLINTDNYELKYKKKISESTKLKILKFKNIALTFYCSCYITGIINIFITNATLHTVVNLVFPSIFFLIIWLYVQKIIPTTIDYMEKNRKK</sequence>
<accession>A0A0U2WTJ8</accession>
<gene>
    <name evidence="2" type="ORF">ATZ35_06960</name>
</gene>